<feature type="region of interest" description="Disordered" evidence="1">
    <location>
        <begin position="47"/>
        <end position="78"/>
    </location>
</feature>
<feature type="compositionally biased region" description="Basic and acidic residues" evidence="1">
    <location>
        <begin position="190"/>
        <end position="201"/>
    </location>
</feature>
<organism evidence="2 3">
    <name type="scientific">Lolium multiflorum</name>
    <name type="common">Italian ryegrass</name>
    <name type="synonym">Lolium perenne subsp. multiflorum</name>
    <dbReference type="NCBI Taxonomy" id="4521"/>
    <lineage>
        <taxon>Eukaryota</taxon>
        <taxon>Viridiplantae</taxon>
        <taxon>Streptophyta</taxon>
        <taxon>Embryophyta</taxon>
        <taxon>Tracheophyta</taxon>
        <taxon>Spermatophyta</taxon>
        <taxon>Magnoliopsida</taxon>
        <taxon>Liliopsida</taxon>
        <taxon>Poales</taxon>
        <taxon>Poaceae</taxon>
        <taxon>BOP clade</taxon>
        <taxon>Pooideae</taxon>
        <taxon>Poodae</taxon>
        <taxon>Poeae</taxon>
        <taxon>Poeae Chloroplast Group 2 (Poeae type)</taxon>
        <taxon>Loliodinae</taxon>
        <taxon>Loliinae</taxon>
        <taxon>Lolium</taxon>
    </lineage>
</organism>
<accession>A0AAD8SIW7</accession>
<evidence type="ECO:0000313" key="3">
    <source>
        <dbReference type="Proteomes" id="UP001231189"/>
    </source>
</evidence>
<protein>
    <submittedName>
        <fullName evidence="2">Uncharacterized protein</fullName>
    </submittedName>
</protein>
<feature type="compositionally biased region" description="Basic and acidic residues" evidence="1">
    <location>
        <begin position="112"/>
        <end position="121"/>
    </location>
</feature>
<keyword evidence="3" id="KW-1185">Reference proteome</keyword>
<gene>
    <name evidence="2" type="ORF">QYE76_069898</name>
</gene>
<feature type="region of interest" description="Disordered" evidence="1">
    <location>
        <begin position="287"/>
        <end position="310"/>
    </location>
</feature>
<evidence type="ECO:0000256" key="1">
    <source>
        <dbReference type="SAM" id="MobiDB-lite"/>
    </source>
</evidence>
<feature type="compositionally biased region" description="Basic and acidic residues" evidence="1">
    <location>
        <begin position="131"/>
        <end position="148"/>
    </location>
</feature>
<evidence type="ECO:0000313" key="2">
    <source>
        <dbReference type="EMBL" id="KAK1652093.1"/>
    </source>
</evidence>
<dbReference type="Proteomes" id="UP001231189">
    <property type="component" value="Unassembled WGS sequence"/>
</dbReference>
<dbReference type="AlphaFoldDB" id="A0AAD8SIW7"/>
<reference evidence="2" key="1">
    <citation type="submission" date="2023-07" db="EMBL/GenBank/DDBJ databases">
        <title>A chromosome-level genome assembly of Lolium multiflorum.</title>
        <authorList>
            <person name="Chen Y."/>
            <person name="Copetti D."/>
            <person name="Kolliker R."/>
            <person name="Studer B."/>
        </authorList>
    </citation>
    <scope>NUCLEOTIDE SEQUENCE</scope>
    <source>
        <strain evidence="2">02402/16</strain>
        <tissue evidence="2">Leaf</tissue>
    </source>
</reference>
<feature type="region of interest" description="Disordered" evidence="1">
    <location>
        <begin position="108"/>
        <end position="160"/>
    </location>
</feature>
<dbReference type="EMBL" id="JAUUTY010000004">
    <property type="protein sequence ID" value="KAK1652093.1"/>
    <property type="molecule type" value="Genomic_DNA"/>
</dbReference>
<feature type="compositionally biased region" description="Basic and acidic residues" evidence="1">
    <location>
        <begin position="47"/>
        <end position="56"/>
    </location>
</feature>
<name>A0AAD8SIW7_LOLMU</name>
<proteinExistence type="predicted"/>
<comment type="caution">
    <text evidence="2">The sequence shown here is derived from an EMBL/GenBank/DDBJ whole genome shotgun (WGS) entry which is preliminary data.</text>
</comment>
<sequence length="322" mass="35412">MLDERKEAAHFMENFHQRELEVDEQLVKVKELQQHWKDKVTELQREADKIRRDAIPPRKITFATPTEQQPLATPKDNMKKAAEILKKKTEEIDIEYVRTLVASAMKQQSKADTSRRLESNPEHCVSTAQKDAYDNRHRDDESRTGSSERRRKTREHPTDTRVLHLLTAVVQSETPGLMVQVESTSAITCRPRETESVRRNPAEAGTTIENPSLGGVGTRSVTRSLAEAGTTKATRTMVKAAIEAGVSTVKDGETRMAEARGHTGPLAGLPHHHLAVEAEVEAEAAAGDPALAQNPPATARVTRGNASTSTKLITLAQSALAG</sequence>
<feature type="region of interest" description="Disordered" evidence="1">
    <location>
        <begin position="189"/>
        <end position="218"/>
    </location>
</feature>